<name>A0A1F5YX53_9BACT</name>
<protein>
    <recommendedName>
        <fullName evidence="4">Glycosyltransferase RgtA/B/C/D-like domain-containing protein</fullName>
    </recommendedName>
</protein>
<accession>A0A1F5YX53</accession>
<organism evidence="2 3">
    <name type="scientific">Candidatus Gottesmanbacteria bacterium RBG_16_37_8</name>
    <dbReference type="NCBI Taxonomy" id="1798371"/>
    <lineage>
        <taxon>Bacteria</taxon>
        <taxon>Candidatus Gottesmaniibacteriota</taxon>
    </lineage>
</organism>
<keyword evidence="1" id="KW-0812">Transmembrane</keyword>
<feature type="transmembrane region" description="Helical" evidence="1">
    <location>
        <begin position="303"/>
        <end position="319"/>
    </location>
</feature>
<feature type="transmembrane region" description="Helical" evidence="1">
    <location>
        <begin position="106"/>
        <end position="124"/>
    </location>
</feature>
<keyword evidence="1" id="KW-0472">Membrane</keyword>
<dbReference type="AlphaFoldDB" id="A0A1F5YX53"/>
<feature type="transmembrane region" description="Helical" evidence="1">
    <location>
        <begin position="368"/>
        <end position="393"/>
    </location>
</feature>
<feature type="transmembrane region" description="Helical" evidence="1">
    <location>
        <begin position="198"/>
        <end position="215"/>
    </location>
</feature>
<reference evidence="2 3" key="1">
    <citation type="journal article" date="2016" name="Nat. Commun.">
        <title>Thousands of microbial genomes shed light on interconnected biogeochemical processes in an aquifer system.</title>
        <authorList>
            <person name="Anantharaman K."/>
            <person name="Brown C.T."/>
            <person name="Hug L.A."/>
            <person name="Sharon I."/>
            <person name="Castelle C.J."/>
            <person name="Probst A.J."/>
            <person name="Thomas B.C."/>
            <person name="Singh A."/>
            <person name="Wilkins M.J."/>
            <person name="Karaoz U."/>
            <person name="Brodie E.L."/>
            <person name="Williams K.H."/>
            <person name="Hubbard S.S."/>
            <person name="Banfield J.F."/>
        </authorList>
    </citation>
    <scope>NUCLEOTIDE SEQUENCE [LARGE SCALE GENOMIC DNA]</scope>
</reference>
<feature type="transmembrane region" description="Helical" evidence="1">
    <location>
        <begin position="227"/>
        <end position="250"/>
    </location>
</feature>
<evidence type="ECO:0000313" key="2">
    <source>
        <dbReference type="EMBL" id="OGG04482.1"/>
    </source>
</evidence>
<gene>
    <name evidence="2" type="ORF">A2W14_06285</name>
</gene>
<feature type="transmembrane region" description="Helical" evidence="1">
    <location>
        <begin position="7"/>
        <end position="29"/>
    </location>
</feature>
<feature type="transmembrane region" description="Helical" evidence="1">
    <location>
        <begin position="331"/>
        <end position="348"/>
    </location>
</feature>
<evidence type="ECO:0008006" key="4">
    <source>
        <dbReference type="Google" id="ProtNLM"/>
    </source>
</evidence>
<feature type="transmembrane region" description="Helical" evidence="1">
    <location>
        <begin position="405"/>
        <end position="423"/>
    </location>
</feature>
<dbReference type="EMBL" id="MFJA01000002">
    <property type="protein sequence ID" value="OGG04482.1"/>
    <property type="molecule type" value="Genomic_DNA"/>
</dbReference>
<dbReference type="STRING" id="1798371.A2W14_06285"/>
<evidence type="ECO:0000256" key="1">
    <source>
        <dbReference type="SAM" id="Phobius"/>
    </source>
</evidence>
<dbReference type="Proteomes" id="UP000176665">
    <property type="component" value="Unassembled WGS sequence"/>
</dbReference>
<sequence length="545" mass="63324">MKTTRIIIITLFLSFLYFLVFSFITFPAIKFFSTHFFTGYTDGFAHIWNLWWIKKAVTELHTSIWFTDYLHYPHGISLYGHALNPFNGYLFLFLSEFLTFIQAHNVIIIFTFVSAGVTAYWLSYYFTKSYWASFFGGFIFSFSSYHFAHTLGHMELISIEWIPLFTLCWYKFMTKPNILNAIFASISLYLVLLCSDYYFIYCLLIAAIIIVWFAVKNRSLFLINKKYYLPLFIFIVSTLLTSGPIVLAYYQLIAKDFIFGMHTAQYNSLDLFGLFIPGGLWRFADLTKSYWSQLASNNIAEDSVHIGFSTIIVLIYLLINRKKINMPSFSLWLVLLIFFALMSFGPILHLKHLEIPYLLLPYALLEKILPFLGTTGMPIRMVLIVYLAVSVLFAKGIWMLSKGPLKNKIITLFILILLFFEYLPKPLSLAFIQIPPYINALEKLPAGALIDQVSDRYINLYYQTIHNKPMAFGYTSRTPASVYDKSNIIDKFLTNHDYKTLCNQYNFRYVLTSSDTGDYPALEKYNDGSVKIYDLMNQNQTCLVK</sequence>
<keyword evidence="1" id="KW-1133">Transmembrane helix</keyword>
<feature type="transmembrane region" description="Helical" evidence="1">
    <location>
        <begin position="169"/>
        <end position="192"/>
    </location>
</feature>
<feature type="transmembrane region" description="Helical" evidence="1">
    <location>
        <begin position="76"/>
        <end position="94"/>
    </location>
</feature>
<evidence type="ECO:0000313" key="3">
    <source>
        <dbReference type="Proteomes" id="UP000176665"/>
    </source>
</evidence>
<comment type="caution">
    <text evidence="2">The sequence shown here is derived from an EMBL/GenBank/DDBJ whole genome shotgun (WGS) entry which is preliminary data.</text>
</comment>
<proteinExistence type="predicted"/>